<dbReference type="Proteomes" id="UP000430404">
    <property type="component" value="Unassembled WGS sequence"/>
</dbReference>
<protein>
    <submittedName>
        <fullName evidence="1">Uncharacterized protein</fullName>
    </submittedName>
</protein>
<evidence type="ECO:0000313" key="2">
    <source>
        <dbReference type="Proteomes" id="UP000430404"/>
    </source>
</evidence>
<sequence length="67" mass="8246">MMKSILQDFLKRAFLLLRDKHHLITVSIKSDRLSLFNILRARPKKYKCKYQDFMTLDRRRIKICQVY</sequence>
<dbReference type="AlphaFoldDB" id="A0A653KAM4"/>
<accession>A0A653KAM4</accession>
<proteinExistence type="predicted"/>
<dbReference type="EMBL" id="CABWKZ010000045">
    <property type="protein sequence ID" value="VXA58043.1"/>
    <property type="molecule type" value="Genomic_DNA"/>
</dbReference>
<gene>
    <name evidence="1" type="ORF">ACI8B_50528</name>
</gene>
<evidence type="ECO:0000313" key="1">
    <source>
        <dbReference type="EMBL" id="VXA58043.1"/>
    </source>
</evidence>
<organism evidence="1 2">
    <name type="scientific">Acinetobacter proteolyticus</name>
    <dbReference type="NCBI Taxonomy" id="1776741"/>
    <lineage>
        <taxon>Bacteria</taxon>
        <taxon>Pseudomonadati</taxon>
        <taxon>Pseudomonadota</taxon>
        <taxon>Gammaproteobacteria</taxon>
        <taxon>Moraxellales</taxon>
        <taxon>Moraxellaceae</taxon>
        <taxon>Acinetobacter</taxon>
    </lineage>
</organism>
<reference evidence="1 2" key="1">
    <citation type="submission" date="2019-10" db="EMBL/GenBank/DDBJ databases">
        <authorList>
            <person name="Karimi E."/>
        </authorList>
    </citation>
    <scope>NUCLEOTIDE SEQUENCE [LARGE SCALE GENOMIC DNA]</scope>
    <source>
        <strain evidence="1">Acinetobacter sp. 8BE</strain>
    </source>
</reference>
<name>A0A653KAM4_9GAMM</name>